<evidence type="ECO:0000256" key="5">
    <source>
        <dbReference type="ARBA" id="ARBA00022679"/>
    </source>
</evidence>
<dbReference type="PROSITE" id="PS50885">
    <property type="entry name" value="HAMP"/>
    <property type="match status" value="1"/>
</dbReference>
<keyword evidence="11" id="KW-1133">Transmembrane helix</keyword>
<reference evidence="14 15" key="1">
    <citation type="submission" date="2018-08" db="EMBL/GenBank/DDBJ databases">
        <title>Muricauda nanhaiensis sp. nov., isolated from seawater of the South China Sea.</title>
        <authorList>
            <person name="Dang Y."/>
        </authorList>
    </citation>
    <scope>NUCLEOTIDE SEQUENCE [LARGE SCALE GENOMIC DNA]</scope>
    <source>
        <strain evidence="14 15">SM1704</strain>
    </source>
</reference>
<dbReference type="AlphaFoldDB" id="A0A371JUF8"/>
<dbReference type="GO" id="GO:0016020">
    <property type="term" value="C:membrane"/>
    <property type="evidence" value="ECO:0007669"/>
    <property type="project" value="UniProtKB-SubCell"/>
</dbReference>
<comment type="catalytic activity">
    <reaction evidence="1">
        <text>ATP + protein L-histidine = ADP + protein N-phospho-L-histidine.</text>
        <dbReference type="EC" id="2.7.13.3"/>
    </reaction>
</comment>
<dbReference type="PRINTS" id="PR00344">
    <property type="entry name" value="BCTRLSENSOR"/>
</dbReference>
<comment type="caution">
    <text evidence="14">The sequence shown here is derived from an EMBL/GenBank/DDBJ whole genome shotgun (WGS) entry which is preliminary data.</text>
</comment>
<keyword evidence="10" id="KW-0175">Coiled coil</keyword>
<feature type="coiled-coil region" evidence="10">
    <location>
        <begin position="340"/>
        <end position="377"/>
    </location>
</feature>
<dbReference type="PANTHER" id="PTHR42878:SF7">
    <property type="entry name" value="SENSOR HISTIDINE KINASE GLRK"/>
    <property type="match status" value="1"/>
</dbReference>
<dbReference type="GO" id="GO:0005524">
    <property type="term" value="F:ATP binding"/>
    <property type="evidence" value="ECO:0007669"/>
    <property type="project" value="UniProtKB-KW"/>
</dbReference>
<dbReference type="Proteomes" id="UP000261828">
    <property type="component" value="Unassembled WGS sequence"/>
</dbReference>
<dbReference type="PROSITE" id="PS50109">
    <property type="entry name" value="HIS_KIN"/>
    <property type="match status" value="1"/>
</dbReference>
<dbReference type="InterPro" id="IPR036097">
    <property type="entry name" value="HisK_dim/P_sf"/>
</dbReference>
<dbReference type="GO" id="GO:0000156">
    <property type="term" value="F:phosphorelay response regulator activity"/>
    <property type="evidence" value="ECO:0007669"/>
    <property type="project" value="TreeGrafter"/>
</dbReference>
<dbReference type="SUPFAM" id="SSF47384">
    <property type="entry name" value="Homodimeric domain of signal transducing histidine kinase"/>
    <property type="match status" value="1"/>
</dbReference>
<dbReference type="Gene3D" id="3.30.565.10">
    <property type="entry name" value="Histidine kinase-like ATPase, C-terminal domain"/>
    <property type="match status" value="1"/>
</dbReference>
<gene>
    <name evidence="14" type="ORF">DX873_04610</name>
</gene>
<evidence type="ECO:0000259" key="13">
    <source>
        <dbReference type="PROSITE" id="PS50885"/>
    </source>
</evidence>
<evidence type="ECO:0000256" key="7">
    <source>
        <dbReference type="ARBA" id="ARBA00022777"/>
    </source>
</evidence>
<evidence type="ECO:0000256" key="11">
    <source>
        <dbReference type="SAM" id="Phobius"/>
    </source>
</evidence>
<evidence type="ECO:0000256" key="10">
    <source>
        <dbReference type="SAM" id="Coils"/>
    </source>
</evidence>
<keyword evidence="7" id="KW-0418">Kinase</keyword>
<evidence type="ECO:0000256" key="6">
    <source>
        <dbReference type="ARBA" id="ARBA00022741"/>
    </source>
</evidence>
<evidence type="ECO:0000256" key="2">
    <source>
        <dbReference type="ARBA" id="ARBA00004370"/>
    </source>
</evidence>
<keyword evidence="11" id="KW-0472">Membrane</keyword>
<evidence type="ECO:0000259" key="12">
    <source>
        <dbReference type="PROSITE" id="PS50109"/>
    </source>
</evidence>
<dbReference type="GO" id="GO:0007234">
    <property type="term" value="P:osmosensory signaling via phosphorelay pathway"/>
    <property type="evidence" value="ECO:0007669"/>
    <property type="project" value="TreeGrafter"/>
</dbReference>
<keyword evidence="9" id="KW-0902">Two-component regulatory system</keyword>
<comment type="subcellular location">
    <subcellularLocation>
        <location evidence="2">Membrane</location>
    </subcellularLocation>
</comment>
<feature type="domain" description="Histidine kinase" evidence="12">
    <location>
        <begin position="384"/>
        <end position="603"/>
    </location>
</feature>
<evidence type="ECO:0000313" key="14">
    <source>
        <dbReference type="EMBL" id="RDY61448.1"/>
    </source>
</evidence>
<dbReference type="Gene3D" id="1.10.287.130">
    <property type="match status" value="1"/>
</dbReference>
<keyword evidence="11" id="KW-0812">Transmembrane</keyword>
<dbReference type="EC" id="2.7.13.3" evidence="3"/>
<keyword evidence="6" id="KW-0547">Nucleotide-binding</keyword>
<dbReference type="RefSeq" id="WP_116183329.1">
    <property type="nucleotide sequence ID" value="NZ_QTJX01000001.1"/>
</dbReference>
<dbReference type="InterPro" id="IPR004358">
    <property type="entry name" value="Sig_transdc_His_kin-like_C"/>
</dbReference>
<dbReference type="GO" id="GO:0000155">
    <property type="term" value="F:phosphorelay sensor kinase activity"/>
    <property type="evidence" value="ECO:0007669"/>
    <property type="project" value="InterPro"/>
</dbReference>
<dbReference type="Pfam" id="PF02518">
    <property type="entry name" value="HATPase_c"/>
    <property type="match status" value="1"/>
</dbReference>
<evidence type="ECO:0000256" key="9">
    <source>
        <dbReference type="ARBA" id="ARBA00023012"/>
    </source>
</evidence>
<keyword evidence="4" id="KW-0597">Phosphoprotein</keyword>
<dbReference type="SMART" id="SM00387">
    <property type="entry name" value="HATPase_c"/>
    <property type="match status" value="1"/>
</dbReference>
<organism evidence="14 15">
    <name type="scientific">Flagellimonas nanhaiensis</name>
    <dbReference type="NCBI Taxonomy" id="2292706"/>
    <lineage>
        <taxon>Bacteria</taxon>
        <taxon>Pseudomonadati</taxon>
        <taxon>Bacteroidota</taxon>
        <taxon>Flavobacteriia</taxon>
        <taxon>Flavobacteriales</taxon>
        <taxon>Flavobacteriaceae</taxon>
        <taxon>Flagellimonas</taxon>
    </lineage>
</organism>
<dbReference type="EMBL" id="QTJX01000001">
    <property type="protein sequence ID" value="RDY61448.1"/>
    <property type="molecule type" value="Genomic_DNA"/>
</dbReference>
<evidence type="ECO:0000256" key="3">
    <source>
        <dbReference type="ARBA" id="ARBA00012438"/>
    </source>
</evidence>
<dbReference type="InterPro" id="IPR005467">
    <property type="entry name" value="His_kinase_dom"/>
</dbReference>
<feature type="transmembrane region" description="Helical" evidence="11">
    <location>
        <begin position="272"/>
        <end position="291"/>
    </location>
</feature>
<dbReference type="InterPro" id="IPR050351">
    <property type="entry name" value="BphY/WalK/GraS-like"/>
</dbReference>
<evidence type="ECO:0000256" key="4">
    <source>
        <dbReference type="ARBA" id="ARBA00022553"/>
    </source>
</evidence>
<accession>A0A371JUF8</accession>
<evidence type="ECO:0000256" key="1">
    <source>
        <dbReference type="ARBA" id="ARBA00000085"/>
    </source>
</evidence>
<dbReference type="InterPro" id="IPR036890">
    <property type="entry name" value="HATPase_C_sf"/>
</dbReference>
<dbReference type="InterPro" id="IPR003594">
    <property type="entry name" value="HATPase_dom"/>
</dbReference>
<dbReference type="InterPro" id="IPR003660">
    <property type="entry name" value="HAMP_dom"/>
</dbReference>
<protein>
    <recommendedName>
        <fullName evidence="3">histidine kinase</fullName>
        <ecNumber evidence="3">2.7.13.3</ecNumber>
    </recommendedName>
</protein>
<dbReference type="Gene3D" id="6.10.340.10">
    <property type="match status" value="1"/>
</dbReference>
<evidence type="ECO:0000256" key="8">
    <source>
        <dbReference type="ARBA" id="ARBA00022840"/>
    </source>
</evidence>
<feature type="domain" description="HAMP" evidence="13">
    <location>
        <begin position="293"/>
        <end position="348"/>
    </location>
</feature>
<keyword evidence="8" id="KW-0067">ATP-binding</keyword>
<evidence type="ECO:0000313" key="15">
    <source>
        <dbReference type="Proteomes" id="UP000261828"/>
    </source>
</evidence>
<sequence>MNTIRGRVLLAFLVLFLLIGPFLFFAFNSLKKIDNAKSFRESIAVFDGNRLKADSEFFYILDFDAKLDSFYIEKSTHSIRKYHKYIENSKNALEDVQLAKGNSDGSINKKLGRISKDLDSLNSKIIHTLGLMQHRGFRNFGTIGKMREYIHELESGHNDITLTEILQLRRREKDFFLRNDYKYAQELNKLCDVLIGRLSTSPNPDKKTLELLMGYQQNFNLIVHLKREIGDVNSGLVNEIKHIHGSLNAKIDELYAIVDSDSEKMIGSMESYLALFLVITIVFAILCAFVFSGHIATPIKKLISDMDSIVQNNFEGQLTRNKGPKIDEIEKLTGTYNGLVNKIRSQIDSLSEKNKSLSSLNGLLVESENELKEASRIKDKFFSIISHDLRGHAGNVLSLATMLKEDNGNLADDEKKVFVKYISDASQNLQLLLDNLLNWAKTQMNDHNVHKRMFNVNQIIEKNVGLFRENALRKNISIQHTVKELPSVYADKNMIDFVVRNLLSNALKFTRSGDIITLDVEEHDHHIEIKVKDTGVGMKPEHRKALLKSTKENISTRGTDNEQGTGLGFAICKDFINRNNGTVEIESEVNKGSTFSFTLPTNLNRDSILKVS</sequence>
<proteinExistence type="predicted"/>
<dbReference type="OrthoDB" id="9811889at2"/>
<dbReference type="SUPFAM" id="SSF55874">
    <property type="entry name" value="ATPase domain of HSP90 chaperone/DNA topoisomerase II/histidine kinase"/>
    <property type="match status" value="1"/>
</dbReference>
<keyword evidence="15" id="KW-1185">Reference proteome</keyword>
<name>A0A371JUF8_9FLAO</name>
<keyword evidence="5" id="KW-0808">Transferase</keyword>
<dbReference type="PANTHER" id="PTHR42878">
    <property type="entry name" value="TWO-COMPONENT HISTIDINE KINASE"/>
    <property type="match status" value="1"/>
</dbReference>
<dbReference type="GO" id="GO:0030295">
    <property type="term" value="F:protein kinase activator activity"/>
    <property type="evidence" value="ECO:0007669"/>
    <property type="project" value="TreeGrafter"/>
</dbReference>